<dbReference type="AlphaFoldDB" id="A0A443JC00"/>
<dbReference type="RefSeq" id="WP_128209904.1">
    <property type="nucleotide sequence ID" value="NZ_JBHRSO010000040.1"/>
</dbReference>
<evidence type="ECO:0000313" key="2">
    <source>
        <dbReference type="Proteomes" id="UP000284476"/>
    </source>
</evidence>
<organism evidence="1 2">
    <name type="scientific">Paenirhodobacter populi</name>
    <dbReference type="NCBI Taxonomy" id="2306993"/>
    <lineage>
        <taxon>Bacteria</taxon>
        <taxon>Pseudomonadati</taxon>
        <taxon>Pseudomonadota</taxon>
        <taxon>Alphaproteobacteria</taxon>
        <taxon>Rhodobacterales</taxon>
        <taxon>Rhodobacter group</taxon>
        <taxon>Paenirhodobacter</taxon>
    </lineage>
</organism>
<dbReference type="EMBL" id="SAUZ01000022">
    <property type="protein sequence ID" value="RWR17994.1"/>
    <property type="molecule type" value="Genomic_DNA"/>
</dbReference>
<proteinExistence type="predicted"/>
<reference evidence="1 2" key="1">
    <citation type="submission" date="2019-01" db="EMBL/GenBank/DDBJ databases">
        <title>Sinorhodobacter populi sp. nov. isolated from the symptomatic bark tissue of Populus euramericana canker.</title>
        <authorList>
            <person name="Xu G."/>
        </authorList>
    </citation>
    <scope>NUCLEOTIDE SEQUENCE [LARGE SCALE GENOMIC DNA]</scope>
    <source>
        <strain evidence="1 2">SK2B-1</strain>
    </source>
</reference>
<comment type="caution">
    <text evidence="1">The sequence shown here is derived from an EMBL/GenBank/DDBJ whole genome shotgun (WGS) entry which is preliminary data.</text>
</comment>
<gene>
    <name evidence="1" type="ORF">D2T30_17270</name>
</gene>
<sequence length="247" mass="24760">MAKYLTIPVADGDSLANAKIHNSEALSGLTNGTSYQCFRLSEASTAFTPASAGTDWWTTGALVDIDYENDRAYVNGTAYASVAAARTAGAIVVNGAGVDTVPITPGASYSMAFTGNVISASATQCAVGVDDGTAANWAFLGATNSRGPSAGSFVAGSTVINAYSSSLANGTAIRSVMRLKASGYFGQTNGAAFGSGGAMSGATIPAVTAFVIKNRSDGARPWAGTLRRVCLVNADLDDAAVAALLAG</sequence>
<protein>
    <submittedName>
        <fullName evidence="1">Uncharacterized protein</fullName>
    </submittedName>
</protein>
<name>A0A443JC00_9RHOB</name>
<dbReference type="Proteomes" id="UP000284476">
    <property type="component" value="Unassembled WGS sequence"/>
</dbReference>
<evidence type="ECO:0000313" key="1">
    <source>
        <dbReference type="EMBL" id="RWR17994.1"/>
    </source>
</evidence>
<accession>A0A443JC00</accession>